<reference evidence="3" key="1">
    <citation type="journal article" date="2015" name="ISME J.">
        <title>Aquifer environment selects for microbial species cohorts in sediment and groundwater.</title>
        <authorList>
            <person name="Hug L.A."/>
            <person name="Thomas B.C."/>
            <person name="Brown C.T."/>
            <person name="Frischkorn K.R."/>
            <person name="Williams K.H."/>
            <person name="Tringe S.G."/>
            <person name="Banfield J.F."/>
        </authorList>
    </citation>
    <scope>NUCLEOTIDE SEQUENCE</scope>
</reference>
<feature type="domain" description="Large ribosomal subunit protein uL30-like ferredoxin-like fold" evidence="2">
    <location>
        <begin position="4"/>
        <end position="53"/>
    </location>
</feature>
<dbReference type="GO" id="GO:0000463">
    <property type="term" value="P:maturation of LSU-rRNA from tricistronic rRNA transcript (SSU-rRNA, 5.8S rRNA, LSU-rRNA)"/>
    <property type="evidence" value="ECO:0007669"/>
    <property type="project" value="TreeGrafter"/>
</dbReference>
<name>A0A0H4T915_9ARCH</name>
<comment type="similarity">
    <text evidence="1">Belongs to the universal ribosomal protein uL30 family.</text>
</comment>
<evidence type="ECO:0000259" key="2">
    <source>
        <dbReference type="Pfam" id="PF00327"/>
    </source>
</evidence>
<dbReference type="GO" id="GO:0003723">
    <property type="term" value="F:RNA binding"/>
    <property type="evidence" value="ECO:0007669"/>
    <property type="project" value="TreeGrafter"/>
</dbReference>
<sequence>MICVIRIHGRVGVDRKVKETLERLRLGKKYTCVVIANPNKEQVGMIKKVRDFVASGDIKKDVFEKLIDKRGRKIDKKKSIDSKKVVEELEKGKIYESLNLKPFFRLHPPRGGINSKLHFPKGVLGDNKEKINDLVLRML</sequence>
<dbReference type="Gene3D" id="1.10.15.30">
    <property type="match status" value="1"/>
</dbReference>
<dbReference type="Gene3D" id="3.30.1390.20">
    <property type="entry name" value="Ribosomal protein L30, ferredoxin-like fold domain"/>
    <property type="match status" value="1"/>
</dbReference>
<proteinExistence type="inferred from homology"/>
<dbReference type="AlphaFoldDB" id="A0A0H4T915"/>
<dbReference type="InterPro" id="IPR016082">
    <property type="entry name" value="Ribosomal_uL30_ferredoxin-like"/>
</dbReference>
<dbReference type="InterPro" id="IPR039699">
    <property type="entry name" value="Ribosomal_uL30"/>
</dbReference>
<protein>
    <submittedName>
        <fullName evidence="3">50S ribosomal protein L30, large subunit ribosomal protein L30</fullName>
    </submittedName>
</protein>
<keyword evidence="3" id="KW-0687">Ribonucleoprotein</keyword>
<evidence type="ECO:0000256" key="1">
    <source>
        <dbReference type="ARBA" id="ARBA00007594"/>
    </source>
</evidence>
<dbReference type="SUPFAM" id="SSF55129">
    <property type="entry name" value="Ribosomal protein L30p/L7e"/>
    <property type="match status" value="1"/>
</dbReference>
<dbReference type="GO" id="GO:0003735">
    <property type="term" value="F:structural constituent of ribosome"/>
    <property type="evidence" value="ECO:0007669"/>
    <property type="project" value="TreeGrafter"/>
</dbReference>
<dbReference type="GO" id="GO:0022625">
    <property type="term" value="C:cytosolic large ribosomal subunit"/>
    <property type="evidence" value="ECO:0007669"/>
    <property type="project" value="TreeGrafter"/>
</dbReference>
<dbReference type="PANTHER" id="PTHR11524:SF16">
    <property type="entry name" value="LARGE RIBOSOMAL SUBUNIT PROTEIN UL30"/>
    <property type="match status" value="1"/>
</dbReference>
<organism evidence="3">
    <name type="scientific">uncultured archaeon Rifle_16ft_4_minimus_37913</name>
    <dbReference type="NCBI Taxonomy" id="1665152"/>
    <lineage>
        <taxon>Archaea</taxon>
        <taxon>environmental samples</taxon>
    </lineage>
</organism>
<accession>A0A0H4T915</accession>
<dbReference type="PANTHER" id="PTHR11524">
    <property type="entry name" value="60S RIBOSOMAL PROTEIN L7"/>
    <property type="match status" value="1"/>
</dbReference>
<evidence type="ECO:0000313" key="3">
    <source>
        <dbReference type="EMBL" id="AKQ03290.1"/>
    </source>
</evidence>
<dbReference type="EMBL" id="KT007010">
    <property type="protein sequence ID" value="AKQ03290.1"/>
    <property type="molecule type" value="Genomic_DNA"/>
</dbReference>
<keyword evidence="3" id="KW-0689">Ribosomal protein</keyword>
<dbReference type="InterPro" id="IPR036919">
    <property type="entry name" value="Ribo_uL30_ferredoxin-like_sf"/>
</dbReference>
<dbReference type="Pfam" id="PF00327">
    <property type="entry name" value="Ribosomal_L30"/>
    <property type="match status" value="1"/>
</dbReference>